<dbReference type="Proteomes" id="UP000249341">
    <property type="component" value="Unassembled WGS sequence"/>
</dbReference>
<protein>
    <recommendedName>
        <fullName evidence="4">ABC transporter permease</fullName>
    </recommendedName>
</protein>
<feature type="transmembrane region" description="Helical" evidence="1">
    <location>
        <begin position="217"/>
        <end position="237"/>
    </location>
</feature>
<evidence type="ECO:0000256" key="1">
    <source>
        <dbReference type="SAM" id="Phobius"/>
    </source>
</evidence>
<gene>
    <name evidence="2" type="ORF">B0I29_116187</name>
</gene>
<evidence type="ECO:0000313" key="3">
    <source>
        <dbReference type="Proteomes" id="UP000249341"/>
    </source>
</evidence>
<name>A0A327Z5U7_9ACTN</name>
<keyword evidence="1" id="KW-0472">Membrane</keyword>
<reference evidence="2 3" key="1">
    <citation type="submission" date="2018-06" db="EMBL/GenBank/DDBJ databases">
        <title>Genomic Encyclopedia of Type Strains, Phase III (KMG-III): the genomes of soil and plant-associated and newly described type strains.</title>
        <authorList>
            <person name="Whitman W."/>
        </authorList>
    </citation>
    <scope>NUCLEOTIDE SEQUENCE [LARGE SCALE GENOMIC DNA]</scope>
    <source>
        <strain evidence="2 3">CGMCC 4.7090</strain>
    </source>
</reference>
<feature type="transmembrane region" description="Helical" evidence="1">
    <location>
        <begin position="20"/>
        <end position="40"/>
    </location>
</feature>
<evidence type="ECO:0008006" key="4">
    <source>
        <dbReference type="Google" id="ProtNLM"/>
    </source>
</evidence>
<comment type="caution">
    <text evidence="2">The sequence shown here is derived from an EMBL/GenBank/DDBJ whole genome shotgun (WGS) entry which is preliminary data.</text>
</comment>
<keyword evidence="3" id="KW-1185">Reference proteome</keyword>
<dbReference type="RefSeq" id="WP_111652574.1">
    <property type="nucleotide sequence ID" value="NZ_JACHWI010000007.1"/>
</dbReference>
<proteinExistence type="predicted"/>
<organism evidence="2 3">
    <name type="scientific">Actinoplanes lutulentus</name>
    <dbReference type="NCBI Taxonomy" id="1287878"/>
    <lineage>
        <taxon>Bacteria</taxon>
        <taxon>Bacillati</taxon>
        <taxon>Actinomycetota</taxon>
        <taxon>Actinomycetes</taxon>
        <taxon>Micromonosporales</taxon>
        <taxon>Micromonosporaceae</taxon>
        <taxon>Actinoplanes</taxon>
    </lineage>
</organism>
<keyword evidence="1" id="KW-0812">Transmembrane</keyword>
<accession>A0A327Z5U7</accession>
<feature type="transmembrane region" description="Helical" evidence="1">
    <location>
        <begin position="190"/>
        <end position="211"/>
    </location>
</feature>
<dbReference type="OrthoDB" id="2151407at2"/>
<feature type="transmembrane region" description="Helical" evidence="1">
    <location>
        <begin position="242"/>
        <end position="262"/>
    </location>
</feature>
<dbReference type="AlphaFoldDB" id="A0A327Z5U7"/>
<feature type="transmembrane region" description="Helical" evidence="1">
    <location>
        <begin position="303"/>
        <end position="323"/>
    </location>
</feature>
<feature type="transmembrane region" description="Helical" evidence="1">
    <location>
        <begin position="158"/>
        <end position="178"/>
    </location>
</feature>
<dbReference type="EMBL" id="QLMJ01000016">
    <property type="protein sequence ID" value="RAK30528.1"/>
    <property type="molecule type" value="Genomic_DNA"/>
</dbReference>
<evidence type="ECO:0000313" key="2">
    <source>
        <dbReference type="EMBL" id="RAK30528.1"/>
    </source>
</evidence>
<keyword evidence="1" id="KW-1133">Transmembrane helix</keyword>
<sequence length="344" mass="34312">MVSQAPLTDDASVSSPWSVVTRAVVLLTLIISVLLTAFAWPSVRSSVHDVPIAIAGPAAAVQQVSAALSQRLPDAFDITVVADTAAAEQLIRDREVYGAIDVSTGTPQVLTASAAGVAIAQTLQGVGTALSQAQADGVAPAVAVRDIVSLPADDPRGAGLAAGALPLVIGGMLAAVLLTRLVRGSARRVVGALAFAVTGGLAMAAILQFWFGSIDGTYLANAGAIALTVAATSLTILGLESLFGYVGFGVGAATMMLVGNPLSGSASAPEMLPGWSGALGQLLPPGAGGQLLRSTAFFDGNGAAHSIIVLAGWVIAGLVLCVIGAQRVRRTAAPVAEQPVLATV</sequence>